<dbReference type="Gene3D" id="3.40.720.10">
    <property type="entry name" value="Alkaline Phosphatase, subunit A"/>
    <property type="match status" value="1"/>
</dbReference>
<dbReference type="SUPFAM" id="SSF53649">
    <property type="entry name" value="Alkaline phosphatase-like"/>
    <property type="match status" value="1"/>
</dbReference>
<keyword evidence="11" id="KW-1185">Reference proteome</keyword>
<comment type="cofactor">
    <cofactor evidence="1">
        <name>Ca(2+)</name>
        <dbReference type="ChEBI" id="CHEBI:29108"/>
    </cofactor>
</comment>
<dbReference type="PANTHER" id="PTHR10342">
    <property type="entry name" value="ARYLSULFATASE"/>
    <property type="match status" value="1"/>
</dbReference>
<evidence type="ECO:0000256" key="5">
    <source>
        <dbReference type="ARBA" id="ARBA00022837"/>
    </source>
</evidence>
<dbReference type="Gene3D" id="3.30.1120.10">
    <property type="match status" value="1"/>
</dbReference>
<dbReference type="InterPro" id="IPR024607">
    <property type="entry name" value="Sulfatase_CS"/>
</dbReference>
<feature type="region of interest" description="Disordered" evidence="7">
    <location>
        <begin position="461"/>
        <end position="485"/>
    </location>
</feature>
<evidence type="ECO:0000259" key="9">
    <source>
        <dbReference type="Pfam" id="PF00884"/>
    </source>
</evidence>
<comment type="similarity">
    <text evidence="2">Belongs to the sulfatase family.</text>
</comment>
<evidence type="ECO:0000256" key="2">
    <source>
        <dbReference type="ARBA" id="ARBA00008779"/>
    </source>
</evidence>
<evidence type="ECO:0000256" key="7">
    <source>
        <dbReference type="SAM" id="MobiDB-lite"/>
    </source>
</evidence>
<keyword evidence="4" id="KW-0378">Hydrolase</keyword>
<dbReference type="GO" id="GO:0046872">
    <property type="term" value="F:metal ion binding"/>
    <property type="evidence" value="ECO:0007669"/>
    <property type="project" value="UniProtKB-KW"/>
</dbReference>
<dbReference type="Proteomes" id="UP001283361">
    <property type="component" value="Unassembled WGS sequence"/>
</dbReference>
<evidence type="ECO:0000313" key="10">
    <source>
        <dbReference type="EMBL" id="KAK3794693.1"/>
    </source>
</evidence>
<name>A0AAE1AVH2_9GAST</name>
<keyword evidence="5" id="KW-0106">Calcium</keyword>
<sequence length="485" mass="54450">MERVFANYLVLFAALISASSSATVQSTPKPNIVFVLADDYGYNDIGYHGDQIKTPVLDRLAASGVKLENYYVQPICTPTRSQLLSGRYQIHTGLQHSIIVNSQANALPLDSPTIADKLKESGYATHMAGKWHVGFYKEEFMPQNRGFDTYYGYLGGHDTYYTHTNNFTTKAYLDWRDETGPVFNESGLYSAQLLTNRAIQVVRGHNPDKHPLFLYLAYQSVHNPLQVPERYEKQYKHIKDENRRLYAGMVAALDEGVGNLTAALKETGLWDNTVFILSTDNGGTVLYGGNNYPLRGWKGRDARRGLRGRRSGGPTVSSGCGRLAGGSLNGTKDLDGFDQWDTIIKGNKSPRKVMLHNIDILYTPSGQPLEKYVHIWDTSVRAALRMGDYKIITGDPRNGSWVPPPDGRHYDLPEIKDDPDKNLWLFNIKGDPYEHHDLSKKEPEVVEVMLRMLKAMNETAVPPHFPPRDPQSNPALHGGVWGPWQ</sequence>
<evidence type="ECO:0000256" key="3">
    <source>
        <dbReference type="ARBA" id="ARBA00022723"/>
    </source>
</evidence>
<dbReference type="PANTHER" id="PTHR10342:SF274">
    <property type="entry name" value="ARYLSULFATASE B"/>
    <property type="match status" value="1"/>
</dbReference>
<dbReference type="InterPro" id="IPR047115">
    <property type="entry name" value="ARSB"/>
</dbReference>
<evidence type="ECO:0000256" key="8">
    <source>
        <dbReference type="SAM" id="SignalP"/>
    </source>
</evidence>
<dbReference type="GO" id="GO:0008484">
    <property type="term" value="F:sulfuric ester hydrolase activity"/>
    <property type="evidence" value="ECO:0007669"/>
    <property type="project" value="InterPro"/>
</dbReference>
<keyword evidence="6" id="KW-0325">Glycoprotein</keyword>
<dbReference type="InterPro" id="IPR017850">
    <property type="entry name" value="Alkaline_phosphatase_core_sf"/>
</dbReference>
<evidence type="ECO:0000313" key="11">
    <source>
        <dbReference type="Proteomes" id="UP001283361"/>
    </source>
</evidence>
<dbReference type="PROSITE" id="PS00149">
    <property type="entry name" value="SULFATASE_2"/>
    <property type="match status" value="1"/>
</dbReference>
<proteinExistence type="inferred from homology"/>
<dbReference type="CDD" id="cd16029">
    <property type="entry name" value="4-S"/>
    <property type="match status" value="1"/>
</dbReference>
<accession>A0AAE1AVH2</accession>
<feature type="domain" description="Sulfatase N-terminal" evidence="9">
    <location>
        <begin position="30"/>
        <end position="299"/>
    </location>
</feature>
<evidence type="ECO:0000256" key="6">
    <source>
        <dbReference type="ARBA" id="ARBA00023180"/>
    </source>
</evidence>
<protein>
    <recommendedName>
        <fullName evidence="9">Sulfatase N-terminal domain-containing protein</fullName>
    </recommendedName>
</protein>
<keyword evidence="3" id="KW-0479">Metal-binding</keyword>
<dbReference type="Pfam" id="PF00884">
    <property type="entry name" value="Sulfatase"/>
    <property type="match status" value="1"/>
</dbReference>
<dbReference type="AlphaFoldDB" id="A0AAE1AVH2"/>
<dbReference type="EMBL" id="JAWDGP010001097">
    <property type="protein sequence ID" value="KAK3794693.1"/>
    <property type="molecule type" value="Genomic_DNA"/>
</dbReference>
<evidence type="ECO:0000256" key="1">
    <source>
        <dbReference type="ARBA" id="ARBA00001913"/>
    </source>
</evidence>
<evidence type="ECO:0000256" key="4">
    <source>
        <dbReference type="ARBA" id="ARBA00022801"/>
    </source>
</evidence>
<gene>
    <name evidence="10" type="ORF">RRG08_056709</name>
</gene>
<feature type="chain" id="PRO_5042251798" description="Sulfatase N-terminal domain-containing protein" evidence="8">
    <location>
        <begin position="22"/>
        <end position="485"/>
    </location>
</feature>
<dbReference type="InterPro" id="IPR000917">
    <property type="entry name" value="Sulfatase_N"/>
</dbReference>
<keyword evidence="8" id="KW-0732">Signal</keyword>
<reference evidence="10" key="1">
    <citation type="journal article" date="2023" name="G3 (Bethesda)">
        <title>A reference genome for the long-term kleptoplast-retaining sea slug Elysia crispata morphotype clarki.</title>
        <authorList>
            <person name="Eastman K.E."/>
            <person name="Pendleton A.L."/>
            <person name="Shaikh M.A."/>
            <person name="Suttiyut T."/>
            <person name="Ogas R."/>
            <person name="Tomko P."/>
            <person name="Gavelis G."/>
            <person name="Widhalm J.R."/>
            <person name="Wisecaver J.H."/>
        </authorList>
    </citation>
    <scope>NUCLEOTIDE SEQUENCE</scope>
    <source>
        <strain evidence="10">ECLA1</strain>
    </source>
</reference>
<organism evidence="10 11">
    <name type="scientific">Elysia crispata</name>
    <name type="common">lettuce slug</name>
    <dbReference type="NCBI Taxonomy" id="231223"/>
    <lineage>
        <taxon>Eukaryota</taxon>
        <taxon>Metazoa</taxon>
        <taxon>Spiralia</taxon>
        <taxon>Lophotrochozoa</taxon>
        <taxon>Mollusca</taxon>
        <taxon>Gastropoda</taxon>
        <taxon>Heterobranchia</taxon>
        <taxon>Euthyneura</taxon>
        <taxon>Panpulmonata</taxon>
        <taxon>Sacoglossa</taxon>
        <taxon>Placobranchoidea</taxon>
        <taxon>Plakobranchidae</taxon>
        <taxon>Elysia</taxon>
    </lineage>
</organism>
<comment type="caution">
    <text evidence="10">The sequence shown here is derived from an EMBL/GenBank/DDBJ whole genome shotgun (WGS) entry which is preliminary data.</text>
</comment>
<feature type="signal peptide" evidence="8">
    <location>
        <begin position="1"/>
        <end position="21"/>
    </location>
</feature>